<evidence type="ECO:0000256" key="5">
    <source>
        <dbReference type="ARBA" id="ARBA00022989"/>
    </source>
</evidence>
<dbReference type="InterPro" id="IPR050545">
    <property type="entry name" value="Mycobact_MmpL"/>
</dbReference>
<dbReference type="EMBL" id="RBIL01000001">
    <property type="protein sequence ID" value="RKQ90988.1"/>
    <property type="molecule type" value="Genomic_DNA"/>
</dbReference>
<comment type="similarity">
    <text evidence="2">Belongs to the resistance-nodulation-cell division (RND) (TC 2.A.6) family. MmpL subfamily.</text>
</comment>
<keyword evidence="4 7" id="KW-0812">Transmembrane</keyword>
<dbReference type="OrthoDB" id="2365435at2"/>
<dbReference type="PANTHER" id="PTHR33406">
    <property type="entry name" value="MEMBRANE PROTEIN MJ1562-RELATED"/>
    <property type="match status" value="1"/>
</dbReference>
<name>A0A660L7F4_9ACTN</name>
<dbReference type="RefSeq" id="WP_121248223.1">
    <property type="nucleotide sequence ID" value="NZ_RBIL01000001.1"/>
</dbReference>
<keyword evidence="10" id="KW-1185">Reference proteome</keyword>
<dbReference type="PANTHER" id="PTHR33406:SF6">
    <property type="entry name" value="MEMBRANE PROTEIN YDGH-RELATED"/>
    <property type="match status" value="1"/>
</dbReference>
<dbReference type="InterPro" id="IPR000731">
    <property type="entry name" value="SSD"/>
</dbReference>
<feature type="transmembrane region" description="Helical" evidence="7">
    <location>
        <begin position="199"/>
        <end position="217"/>
    </location>
</feature>
<feature type="transmembrane region" description="Helical" evidence="7">
    <location>
        <begin position="645"/>
        <end position="665"/>
    </location>
</feature>
<organism evidence="9 10">
    <name type="scientific">Solirubrobacter pauli</name>
    <dbReference type="NCBI Taxonomy" id="166793"/>
    <lineage>
        <taxon>Bacteria</taxon>
        <taxon>Bacillati</taxon>
        <taxon>Actinomycetota</taxon>
        <taxon>Thermoleophilia</taxon>
        <taxon>Solirubrobacterales</taxon>
        <taxon>Solirubrobacteraceae</taxon>
        <taxon>Solirubrobacter</taxon>
    </lineage>
</organism>
<proteinExistence type="inferred from homology"/>
<keyword evidence="3" id="KW-1003">Cell membrane</keyword>
<dbReference type="InterPro" id="IPR004869">
    <property type="entry name" value="MMPL_dom"/>
</dbReference>
<feature type="transmembrane region" description="Helical" evidence="7">
    <location>
        <begin position="389"/>
        <end position="407"/>
    </location>
</feature>
<dbReference type="SUPFAM" id="SSF82866">
    <property type="entry name" value="Multidrug efflux transporter AcrB transmembrane domain"/>
    <property type="match status" value="2"/>
</dbReference>
<feature type="transmembrane region" description="Helical" evidence="7">
    <location>
        <begin position="567"/>
        <end position="591"/>
    </location>
</feature>
<protein>
    <submittedName>
        <fullName evidence="9">RND superfamily putative drug exporter</fullName>
    </submittedName>
</protein>
<dbReference type="Gene3D" id="1.20.1640.10">
    <property type="entry name" value="Multidrug efflux transporter AcrB transmembrane domain"/>
    <property type="match status" value="2"/>
</dbReference>
<accession>A0A660L7F4</accession>
<feature type="transmembrane region" description="Helical" evidence="7">
    <location>
        <begin position="603"/>
        <end position="624"/>
    </location>
</feature>
<dbReference type="PROSITE" id="PS50156">
    <property type="entry name" value="SSD"/>
    <property type="match status" value="1"/>
</dbReference>
<sequence length="725" mass="74944">MLARILNYATFRPKRVIATWIVLGLSLSVIGAWQSYSVTTDATAQFLPKQSESAAALRYARDAFDAREGTTTATVLLARADGARLTAADRAAVASITRDIPRWRPDLEPLKGEAEPFGLGDRAGKVLGVSAGPVAPDGRFQLAGVQWQANTTDPVALGAYRQLRDHIADQAAAHDLRAGFTGGIASVADAAKASEVSQYVASVLLFAAVLGLSLLFFRGVLAAVIPLLAIVVVSGAATGLVVTAALVFGFKLDTGTPQLITVVLVGVGIDYFLFLLFRLRERLRLGEDKRTAARHAAGRVGPVIASAALAIVAAFATLGIAQFGQFRVLGPAVAISVLVMLAAGVTLMPAIAAVSGRVLFWPSKRWQQEPVGGPAERLGVRIAAHPGRTALAVTAVLVALAAAALGTQSNYDLGSSGPSTAASRTADEIAATLPRGATDLQPVYVRADHPLTVGELAPLRQALGAVDGVGSAGEPVLTPDRRGAQLDVALDDEATSAAGMAVARGPLRDAAHGAAPAHATVMVAGNAAVFADVSDAIDHDLRLIFPLAAGLIGLILVVMLRSVVAPAYLLAAVALEFAATLGASVLVFQVLGGADGVAFTLPLVLFLFVVALGTDYNILMTARLREEMLAGRSPREAVAEAVRRVAPAIAAAGLVLATSFGTLMLEPDQSARQMGFAMAFGILLASLVVSSVLVPAVTALVGQRAWWPGRAPSARRPRALAGRVR</sequence>
<feature type="transmembrane region" description="Helical" evidence="7">
    <location>
        <begin position="300"/>
        <end position="321"/>
    </location>
</feature>
<dbReference type="GO" id="GO:0005886">
    <property type="term" value="C:plasma membrane"/>
    <property type="evidence" value="ECO:0007669"/>
    <property type="project" value="UniProtKB-SubCell"/>
</dbReference>
<evidence type="ECO:0000313" key="9">
    <source>
        <dbReference type="EMBL" id="RKQ90988.1"/>
    </source>
</evidence>
<feature type="transmembrane region" description="Helical" evidence="7">
    <location>
        <begin position="259"/>
        <end position="279"/>
    </location>
</feature>
<evidence type="ECO:0000256" key="6">
    <source>
        <dbReference type="ARBA" id="ARBA00023136"/>
    </source>
</evidence>
<evidence type="ECO:0000256" key="3">
    <source>
        <dbReference type="ARBA" id="ARBA00022475"/>
    </source>
</evidence>
<evidence type="ECO:0000256" key="2">
    <source>
        <dbReference type="ARBA" id="ARBA00010157"/>
    </source>
</evidence>
<gene>
    <name evidence="9" type="ORF">C8N24_0804</name>
</gene>
<dbReference type="AlphaFoldDB" id="A0A660L7F4"/>
<evidence type="ECO:0000256" key="7">
    <source>
        <dbReference type="SAM" id="Phobius"/>
    </source>
</evidence>
<comment type="caution">
    <text evidence="9">The sequence shown here is derived from an EMBL/GenBank/DDBJ whole genome shotgun (WGS) entry which is preliminary data.</text>
</comment>
<evidence type="ECO:0000256" key="4">
    <source>
        <dbReference type="ARBA" id="ARBA00022692"/>
    </source>
</evidence>
<dbReference type="Pfam" id="PF03176">
    <property type="entry name" value="MMPL"/>
    <property type="match status" value="2"/>
</dbReference>
<evidence type="ECO:0000313" key="10">
    <source>
        <dbReference type="Proteomes" id="UP000278962"/>
    </source>
</evidence>
<feature type="transmembrane region" description="Helical" evidence="7">
    <location>
        <begin position="224"/>
        <end position="247"/>
    </location>
</feature>
<feature type="domain" description="SSD" evidence="8">
    <location>
        <begin position="569"/>
        <end position="700"/>
    </location>
</feature>
<feature type="transmembrane region" description="Helical" evidence="7">
    <location>
        <begin position="543"/>
        <end position="560"/>
    </location>
</feature>
<feature type="transmembrane region" description="Helical" evidence="7">
    <location>
        <begin position="333"/>
        <end position="360"/>
    </location>
</feature>
<dbReference type="Proteomes" id="UP000278962">
    <property type="component" value="Unassembled WGS sequence"/>
</dbReference>
<keyword evidence="5 7" id="KW-1133">Transmembrane helix</keyword>
<reference evidence="9 10" key="1">
    <citation type="submission" date="2018-10" db="EMBL/GenBank/DDBJ databases">
        <title>Genomic Encyclopedia of Archaeal and Bacterial Type Strains, Phase II (KMG-II): from individual species to whole genera.</title>
        <authorList>
            <person name="Goeker M."/>
        </authorList>
    </citation>
    <scope>NUCLEOTIDE SEQUENCE [LARGE SCALE GENOMIC DNA]</scope>
    <source>
        <strain evidence="9 10">DSM 14954</strain>
    </source>
</reference>
<evidence type="ECO:0000256" key="1">
    <source>
        <dbReference type="ARBA" id="ARBA00004651"/>
    </source>
</evidence>
<comment type="subcellular location">
    <subcellularLocation>
        <location evidence="1">Cell membrane</location>
        <topology evidence="1">Multi-pass membrane protein</topology>
    </subcellularLocation>
</comment>
<feature type="transmembrane region" description="Helical" evidence="7">
    <location>
        <begin position="677"/>
        <end position="701"/>
    </location>
</feature>
<evidence type="ECO:0000259" key="8">
    <source>
        <dbReference type="PROSITE" id="PS50156"/>
    </source>
</evidence>
<keyword evidence="6 7" id="KW-0472">Membrane</keyword>